<accession>A0A917IVD8</accession>
<comment type="caution">
    <text evidence="1">The sequence shown here is derived from an EMBL/GenBank/DDBJ whole genome shotgun (WGS) entry which is preliminary data.</text>
</comment>
<reference evidence="1" key="1">
    <citation type="journal article" date="2014" name="Int. J. Syst. Evol. Microbiol.">
        <title>Complete genome sequence of Corynebacterium casei LMG S-19264T (=DSM 44701T), isolated from a smear-ripened cheese.</title>
        <authorList>
            <consortium name="US DOE Joint Genome Institute (JGI-PGF)"/>
            <person name="Walter F."/>
            <person name="Albersmeier A."/>
            <person name="Kalinowski J."/>
            <person name="Ruckert C."/>
        </authorList>
    </citation>
    <scope>NUCLEOTIDE SEQUENCE</scope>
    <source>
        <strain evidence="1">CGMCC 1.15290</strain>
    </source>
</reference>
<dbReference type="Gene3D" id="2.120.10.30">
    <property type="entry name" value="TolB, C-terminal domain"/>
    <property type="match status" value="1"/>
</dbReference>
<name>A0A917IVD8_9BACT</name>
<evidence type="ECO:0008006" key="3">
    <source>
        <dbReference type="Google" id="ProtNLM"/>
    </source>
</evidence>
<evidence type="ECO:0000313" key="2">
    <source>
        <dbReference type="Proteomes" id="UP000627292"/>
    </source>
</evidence>
<dbReference type="Proteomes" id="UP000627292">
    <property type="component" value="Unassembled WGS sequence"/>
</dbReference>
<sequence length="391" mass="45146">MAIFFLRKNTDVLLVLVLFVLLLPGCHQQRTRTEKVFAGKQLMYQLVQLDSIPMVSPLFYTEGFFRVHNHRIYLFDYDHCSVQVFDTAGNFLDTLLTENTIGEYRYGGFTPDGSIYLLDKNNQMRFFDSTGKQRGQPVALNWQRSKLTYEKEEYTAIGTYSIDIQERPYDTRWLPFDAQQRLLIPLWISPHINKQFNRYRWQSGYYQQAALLGAVQLPAAQVQSVFCKRSSLYTAVFNNIPDFDFGSADVRDDTIYVSEAIDSAIHVYAPDQSYLYSFGRQGQHMNQQYPQTTNEKKDRVASSKALSETGYYYHIFCDPSSRLVFRSHTTQKGSGSGLQVYQHGVLVAEAAVPQRFNVIGKIGDWYYADGMVGGYNRLLGVFRFQLLRRSL</sequence>
<dbReference type="AlphaFoldDB" id="A0A917IVD8"/>
<organism evidence="1 2">
    <name type="scientific">Filimonas zeae</name>
    <dbReference type="NCBI Taxonomy" id="1737353"/>
    <lineage>
        <taxon>Bacteria</taxon>
        <taxon>Pseudomonadati</taxon>
        <taxon>Bacteroidota</taxon>
        <taxon>Chitinophagia</taxon>
        <taxon>Chitinophagales</taxon>
        <taxon>Chitinophagaceae</taxon>
        <taxon>Filimonas</taxon>
    </lineage>
</organism>
<gene>
    <name evidence="1" type="ORF">GCM10011379_19100</name>
</gene>
<evidence type="ECO:0000313" key="1">
    <source>
        <dbReference type="EMBL" id="GGH65696.1"/>
    </source>
</evidence>
<dbReference type="EMBL" id="BMIB01000002">
    <property type="protein sequence ID" value="GGH65696.1"/>
    <property type="molecule type" value="Genomic_DNA"/>
</dbReference>
<reference evidence="1" key="2">
    <citation type="submission" date="2020-09" db="EMBL/GenBank/DDBJ databases">
        <authorList>
            <person name="Sun Q."/>
            <person name="Zhou Y."/>
        </authorList>
    </citation>
    <scope>NUCLEOTIDE SEQUENCE</scope>
    <source>
        <strain evidence="1">CGMCC 1.15290</strain>
    </source>
</reference>
<keyword evidence="2" id="KW-1185">Reference proteome</keyword>
<dbReference type="SUPFAM" id="SSF101898">
    <property type="entry name" value="NHL repeat"/>
    <property type="match status" value="1"/>
</dbReference>
<protein>
    <recommendedName>
        <fullName evidence="3">6-bladed beta-propeller protein</fullName>
    </recommendedName>
</protein>
<dbReference type="RefSeq" id="WP_188951806.1">
    <property type="nucleotide sequence ID" value="NZ_BMIB01000002.1"/>
</dbReference>
<dbReference type="InterPro" id="IPR011042">
    <property type="entry name" value="6-blade_b-propeller_TolB-like"/>
</dbReference>
<proteinExistence type="predicted"/>